<dbReference type="Pfam" id="PF01935">
    <property type="entry name" value="DUF87"/>
    <property type="match status" value="1"/>
</dbReference>
<gene>
    <name evidence="2" type="ORF">HMPREF2128_06605</name>
</gene>
<evidence type="ECO:0000259" key="1">
    <source>
        <dbReference type="Pfam" id="PF01935"/>
    </source>
</evidence>
<dbReference type="SUPFAM" id="SSF52540">
    <property type="entry name" value="P-loop containing nucleoside triphosphate hydrolases"/>
    <property type="match status" value="1"/>
</dbReference>
<proteinExistence type="predicted"/>
<dbReference type="CDD" id="cd00882">
    <property type="entry name" value="Ras_like_GTPase"/>
    <property type="match status" value="1"/>
</dbReference>
<protein>
    <submittedName>
        <fullName evidence="2">ATPase</fullName>
    </submittedName>
</protein>
<evidence type="ECO:0000313" key="3">
    <source>
        <dbReference type="Proteomes" id="UP000053528"/>
    </source>
</evidence>
<sequence>MATSDSRRRRLGTIIEVTAERFRVEMAESADGYTLVGFDGQHYVARIGSLVLIPLTNAYVVAEVTGLQEKPEASTISSALKSLDDVSYASSRQLTLAPLGILPFEEDHGFSFGVSEFPPLYADVLHVENRDLDRILDVANQEVAIANTSPPATKLNTLTIGTSAIFSDYDVKIRINEFFGAHSAILGNTGSGKSCTISSFLQEALGKVGLEPAGGSTFVLFDTNGEYRRAVSELPAPIQRTCTRIDFVQPSTFYPADPYDEREQLKDFVLPHWLLNLEEWELLLQASDRVQRPILRTALGLTSLFAAKNHESEFATLRNHILASCLLFLLMDSENATAANSRIRGLLNVYPLPEKITSLITSNLKVHYGSFKTQGLQEVEHTLKALQLPEAEMPSYKNHPFRFSDLITALDLAILYEESHGNRRVRDNCSTLLTRVKSLGARDEFSFLCHDHFVRDIGEVTAESFTDSILGIERHATFCKKQAQVYVLDLSAVDDEVVEVVSSVVTRLIFDRLRHSTTRNSFPVNLILEEAHRYVPRRSVGASTLEATRIFERVAKEGRKYGLFLMLSSQRPSELSGTVLSQCSNYVIHRIQNPEDLQHIRRMTPFISESVLNRLASLPKQFALVFGTSVSIPTTFKVRTAAPLPHSDDSDVSDHWYQSPERIRNLPL</sequence>
<dbReference type="InterPro" id="IPR027417">
    <property type="entry name" value="P-loop_NTPase"/>
</dbReference>
<dbReference type="AlphaFoldDB" id="A0A095YCK8"/>
<dbReference type="Gene3D" id="3.40.50.300">
    <property type="entry name" value="P-loop containing nucleotide triphosphate hydrolases"/>
    <property type="match status" value="2"/>
</dbReference>
<feature type="domain" description="Helicase HerA central" evidence="1">
    <location>
        <begin position="160"/>
        <end position="344"/>
    </location>
</feature>
<dbReference type="InterPro" id="IPR002789">
    <property type="entry name" value="HerA_central"/>
</dbReference>
<dbReference type="EMBL" id="JRNH01000020">
    <property type="protein sequence ID" value="KGF20190.1"/>
    <property type="molecule type" value="Genomic_DNA"/>
</dbReference>
<accession>A0A095YCK8</accession>
<reference evidence="2 3" key="1">
    <citation type="submission" date="2014-07" db="EMBL/GenBank/DDBJ databases">
        <authorList>
            <person name="McCorrison J."/>
            <person name="Sanka R."/>
            <person name="Torralba M."/>
            <person name="Gillis M."/>
            <person name="Haft D.H."/>
            <person name="Methe B."/>
            <person name="Sutton G."/>
            <person name="Nelson K.E."/>
        </authorList>
    </citation>
    <scope>NUCLEOTIDE SEQUENCE [LARGE SCALE GENOMIC DNA]</scope>
    <source>
        <strain evidence="2 3">DNF00011</strain>
    </source>
</reference>
<dbReference type="InterPro" id="IPR008571">
    <property type="entry name" value="HerA-like"/>
</dbReference>
<organism evidence="2 3">
    <name type="scientific">Pseudoglutamicibacter albus DNF00011</name>
    <dbReference type="NCBI Taxonomy" id="1401063"/>
    <lineage>
        <taxon>Bacteria</taxon>
        <taxon>Bacillati</taxon>
        <taxon>Actinomycetota</taxon>
        <taxon>Actinomycetes</taxon>
        <taxon>Micrococcales</taxon>
        <taxon>Micrococcaceae</taxon>
        <taxon>Pseudoglutamicibacter</taxon>
    </lineage>
</organism>
<dbReference type="RefSeq" id="WP_035756353.1">
    <property type="nucleotide sequence ID" value="NZ_JRNH01000020.1"/>
</dbReference>
<name>A0A095YCK8_9MICC</name>
<evidence type="ECO:0000313" key="2">
    <source>
        <dbReference type="EMBL" id="KGF20190.1"/>
    </source>
</evidence>
<dbReference type="Proteomes" id="UP000053528">
    <property type="component" value="Unassembled WGS sequence"/>
</dbReference>
<dbReference type="PANTHER" id="PTHR42957:SF1">
    <property type="entry name" value="HELICASE MJ1565-RELATED"/>
    <property type="match status" value="1"/>
</dbReference>
<dbReference type="PANTHER" id="PTHR42957">
    <property type="entry name" value="HELICASE MJ1565-RELATED"/>
    <property type="match status" value="1"/>
</dbReference>
<comment type="caution">
    <text evidence="2">The sequence shown here is derived from an EMBL/GenBank/DDBJ whole genome shotgun (WGS) entry which is preliminary data.</text>
</comment>